<protein>
    <submittedName>
        <fullName evidence="1">Uncharacterized protein</fullName>
    </submittedName>
</protein>
<dbReference type="EMBL" id="CP023702">
    <property type="protein sequence ID" value="QEU75857.1"/>
    <property type="molecule type" value="Genomic_DNA"/>
</dbReference>
<dbReference type="Proteomes" id="UP000326178">
    <property type="component" value="Chromosome"/>
</dbReference>
<accession>A0A5J6FJ62</accession>
<dbReference type="KEGG" id="snk:CP967_31305"/>
<evidence type="ECO:0000313" key="2">
    <source>
        <dbReference type="Proteomes" id="UP000326178"/>
    </source>
</evidence>
<dbReference type="AlphaFoldDB" id="A0A5J6FJ62"/>
<dbReference type="RefSeq" id="WP_150491174.1">
    <property type="nucleotide sequence ID" value="NZ_BMUV01000003.1"/>
</dbReference>
<reference evidence="1 2" key="1">
    <citation type="submission" date="2017-09" db="EMBL/GenBank/DDBJ databases">
        <authorList>
            <person name="Lee N."/>
            <person name="Cho B.-K."/>
        </authorList>
    </citation>
    <scope>NUCLEOTIDE SEQUENCE [LARGE SCALE GENOMIC DNA]</scope>
    <source>
        <strain evidence="1 2">ATCC 12769</strain>
    </source>
</reference>
<organism evidence="1 2">
    <name type="scientific">Streptomyces nitrosporeus</name>
    <dbReference type="NCBI Taxonomy" id="28894"/>
    <lineage>
        <taxon>Bacteria</taxon>
        <taxon>Bacillati</taxon>
        <taxon>Actinomycetota</taxon>
        <taxon>Actinomycetes</taxon>
        <taxon>Kitasatosporales</taxon>
        <taxon>Streptomycetaceae</taxon>
        <taxon>Streptomyces</taxon>
    </lineage>
</organism>
<keyword evidence="2" id="KW-1185">Reference proteome</keyword>
<name>A0A5J6FJ62_9ACTN</name>
<sequence length="247" mass="26692">MAEFKVGDKVRVLAGGEGVITYGPVNSTFDTYKMYVVKQDGDDERAFKSVDLEPLPEFAVGDKVTSTAAFAGVAGNLVAGPFASAYGGSPFWVMELDGVHHAPAESSLIKVEAPALVPVGTRVRIDRATYADRCHGRTGTVTSNTETWRESNGDTHVYCVQISDDVDDCVYVAEVTPVDEPADDAWTYKGVTYVPGVDYLDNNGDLWRFALIDGVLHGDWGRSRYSVSADAFDISGAVLNYGPFVKQ</sequence>
<proteinExistence type="predicted"/>
<evidence type="ECO:0000313" key="1">
    <source>
        <dbReference type="EMBL" id="QEU75857.1"/>
    </source>
</evidence>
<gene>
    <name evidence="1" type="ORF">CP967_31305</name>
</gene>
<dbReference type="OrthoDB" id="4207797at2"/>